<reference evidence="5" key="1">
    <citation type="journal article" date="2024" name="Antonie Van Leeuwenhoek">
        <title>Isoptericola haloaureus sp. nov., a dimorphic actinobacterium isolated from mangrove sediments of southeast India, implicating biosaline agricultural significance through nitrogen fixation and salt tolerance genes.</title>
        <authorList>
            <person name="Prathaban M."/>
            <person name="Prathiviraj R."/>
            <person name="Ravichandran M."/>
            <person name="Natarajan S.D."/>
            <person name="Sobanaa M."/>
            <person name="Hari Krishna Kumar S."/>
            <person name="Chandrasekar V."/>
            <person name="Selvin J."/>
        </authorList>
    </citation>
    <scope>NUCLEOTIDE SEQUENCE</scope>
    <source>
        <strain evidence="5">MP1014</strain>
    </source>
</reference>
<evidence type="ECO:0000259" key="3">
    <source>
        <dbReference type="Pfam" id="PF01757"/>
    </source>
</evidence>
<feature type="transmembrane region" description="Helical" evidence="2">
    <location>
        <begin position="366"/>
        <end position="388"/>
    </location>
</feature>
<dbReference type="InterPro" id="IPR002656">
    <property type="entry name" value="Acyl_transf_3_dom"/>
</dbReference>
<feature type="region of interest" description="Disordered" evidence="1">
    <location>
        <begin position="405"/>
        <end position="427"/>
    </location>
</feature>
<reference evidence="5" key="2">
    <citation type="submission" date="2024-02" db="EMBL/GenBank/DDBJ databases">
        <authorList>
            <person name="Prathaban M."/>
            <person name="Mythili R."/>
            <person name="Sharmila Devi N."/>
            <person name="Sobanaa M."/>
            <person name="Prathiviraj R."/>
            <person name="Selvin J."/>
        </authorList>
    </citation>
    <scope>NUCLEOTIDE SEQUENCE</scope>
    <source>
        <strain evidence="5">MP1014</strain>
    </source>
</reference>
<feature type="transmembrane region" description="Helical" evidence="2">
    <location>
        <begin position="327"/>
        <end position="345"/>
    </location>
</feature>
<feature type="transmembrane region" description="Helical" evidence="2">
    <location>
        <begin position="21"/>
        <end position="37"/>
    </location>
</feature>
<organism evidence="5 6">
    <name type="scientific">Isoptericola haloaureus</name>
    <dbReference type="NCBI Taxonomy" id="1542902"/>
    <lineage>
        <taxon>Bacteria</taxon>
        <taxon>Bacillati</taxon>
        <taxon>Actinomycetota</taxon>
        <taxon>Actinomycetes</taxon>
        <taxon>Micrococcales</taxon>
        <taxon>Promicromonosporaceae</taxon>
        <taxon>Isoptericola</taxon>
    </lineage>
</organism>
<evidence type="ECO:0000256" key="1">
    <source>
        <dbReference type="SAM" id="MobiDB-lite"/>
    </source>
</evidence>
<keyword evidence="2" id="KW-1133">Transmembrane helix</keyword>
<dbReference type="GO" id="GO:0016746">
    <property type="term" value="F:acyltransferase activity"/>
    <property type="evidence" value="ECO:0007669"/>
    <property type="project" value="UniProtKB-KW"/>
</dbReference>
<accession>A0ABU7Z5K1</accession>
<dbReference type="InterPro" id="IPR050879">
    <property type="entry name" value="Acyltransferase_3"/>
</dbReference>
<dbReference type="InterPro" id="IPR043968">
    <property type="entry name" value="SGNH"/>
</dbReference>
<feature type="domain" description="Acyltransferase 3" evidence="3">
    <location>
        <begin position="18"/>
        <end position="346"/>
    </location>
</feature>
<keyword evidence="5" id="KW-0012">Acyltransferase</keyword>
<keyword evidence="6" id="KW-1185">Reference proteome</keyword>
<feature type="transmembrane region" description="Helical" evidence="2">
    <location>
        <begin position="267"/>
        <end position="287"/>
    </location>
</feature>
<feature type="transmembrane region" description="Helical" evidence="2">
    <location>
        <begin position="176"/>
        <end position="194"/>
    </location>
</feature>
<feature type="transmembrane region" description="Helical" evidence="2">
    <location>
        <begin position="150"/>
        <end position="169"/>
    </location>
</feature>
<gene>
    <name evidence="5" type="ORF">V5O49_05390</name>
</gene>
<comment type="caution">
    <text evidence="5">The sequence shown here is derived from an EMBL/GenBank/DDBJ whole genome shotgun (WGS) entry which is preliminary data.</text>
</comment>
<dbReference type="Proteomes" id="UP001310387">
    <property type="component" value="Unassembled WGS sequence"/>
</dbReference>
<keyword evidence="2" id="KW-0812">Transmembrane</keyword>
<proteinExistence type="predicted"/>
<dbReference type="Pfam" id="PF01757">
    <property type="entry name" value="Acyl_transf_3"/>
    <property type="match status" value="1"/>
</dbReference>
<dbReference type="Pfam" id="PF19040">
    <property type="entry name" value="SGNH"/>
    <property type="match status" value="1"/>
</dbReference>
<feature type="domain" description="SGNH" evidence="4">
    <location>
        <begin position="468"/>
        <end position="665"/>
    </location>
</feature>
<protein>
    <submittedName>
        <fullName evidence="5">Acyltransferase family protein</fullName>
        <ecNumber evidence="5">2.3.1.-</ecNumber>
    </submittedName>
</protein>
<evidence type="ECO:0000313" key="5">
    <source>
        <dbReference type="EMBL" id="MEG3614555.1"/>
    </source>
</evidence>
<feature type="transmembrane region" description="Helical" evidence="2">
    <location>
        <begin position="43"/>
        <end position="61"/>
    </location>
</feature>
<dbReference type="PANTHER" id="PTHR23028">
    <property type="entry name" value="ACETYLTRANSFERASE"/>
    <property type="match status" value="1"/>
</dbReference>
<evidence type="ECO:0000256" key="2">
    <source>
        <dbReference type="SAM" id="Phobius"/>
    </source>
</evidence>
<feature type="transmembrane region" description="Helical" evidence="2">
    <location>
        <begin position="214"/>
        <end position="232"/>
    </location>
</feature>
<feature type="transmembrane region" description="Helical" evidence="2">
    <location>
        <begin position="299"/>
        <end position="321"/>
    </location>
</feature>
<keyword evidence="5" id="KW-0808">Transferase</keyword>
<sequence length="678" mass="72846">MKYSARQGRVTASHHISELHGLRGLALVLVVVFHLFGNGRVSGGVDVFLLVSGFLLTRSLVRRADGPGISLAAHYARTAWRLVPPAALVLAVTALLTVALLPVSRWVEVGRETVASALYVENWALIAYQLEYGAAGPTASPLQHFWSLSVQGQFFALWPVVVVVLAWLARRAGRTVTTVVLPVLAVATAASFAYAVHLTATAQPIAYFSSLTRFWELGLGALLALVLPLLRLPDGLRATAAWLGVGLVVSTGFLLDGARLFPGPWTLWPVVGGLLVLVGAGTASTWGPRRALEARPLRFAADISYPLYLWHWPLLVFYLQVRGEERLTWSGATLVLAVSVVLAWVTRLVLNRPAVDLSARRSARPALLTAATLTVLVAVASGAGVATVQRHQDAELRLLAQSSPDHPGAAALAGTAGRGQGPTDAEFRPTTDVAAQDLPPSLADGDCIQQFGDGPGYDELLVCDSVTPPRPGRHVVIAGASHSYQWEPALQLLAEQHGWRLSVLGKSGCRLVVLDEDSDCARWAQEALQWIEDEQPDAVVVVGTFTPDEVGETEQVLDPQISAWQRLAAAEVPVVAIRDNPRFDGRVPDCVQDEGQLACTVARSEVLARRSPLETHADVPPNVHPVDLSGVVCTDDECPPVVGNVLVYRDDDHFTATYVRTLTPYLGEALRGAVPRLF</sequence>
<feature type="transmembrane region" description="Helical" evidence="2">
    <location>
        <begin position="239"/>
        <end position="261"/>
    </location>
</feature>
<feature type="transmembrane region" description="Helical" evidence="2">
    <location>
        <begin position="82"/>
        <end position="103"/>
    </location>
</feature>
<name>A0ABU7Z5K1_9MICO</name>
<evidence type="ECO:0000259" key="4">
    <source>
        <dbReference type="Pfam" id="PF19040"/>
    </source>
</evidence>
<dbReference type="EC" id="2.3.1.-" evidence="5"/>
<evidence type="ECO:0000313" key="6">
    <source>
        <dbReference type="Proteomes" id="UP001310387"/>
    </source>
</evidence>
<dbReference type="PANTHER" id="PTHR23028:SF53">
    <property type="entry name" value="ACYL_TRANSF_3 DOMAIN-CONTAINING PROTEIN"/>
    <property type="match status" value="1"/>
</dbReference>
<keyword evidence="2" id="KW-0472">Membrane</keyword>
<dbReference type="EMBL" id="JBAGLP010000110">
    <property type="protein sequence ID" value="MEG3614555.1"/>
    <property type="molecule type" value="Genomic_DNA"/>
</dbReference>
<dbReference type="RefSeq" id="WP_332901324.1">
    <property type="nucleotide sequence ID" value="NZ_JBAGLP010000110.1"/>
</dbReference>